<accession>A0A848KFF5</accession>
<organism evidence="2 3">
    <name type="scientific">Antrihabitans stalactiti</name>
    <dbReference type="NCBI Taxonomy" id="2584121"/>
    <lineage>
        <taxon>Bacteria</taxon>
        <taxon>Bacillati</taxon>
        <taxon>Actinomycetota</taxon>
        <taxon>Actinomycetes</taxon>
        <taxon>Mycobacteriales</taxon>
        <taxon>Nocardiaceae</taxon>
        <taxon>Antrihabitans</taxon>
    </lineage>
</organism>
<feature type="transmembrane region" description="Helical" evidence="1">
    <location>
        <begin position="98"/>
        <end position="116"/>
    </location>
</feature>
<keyword evidence="1" id="KW-1133">Transmembrane helix</keyword>
<dbReference type="AlphaFoldDB" id="A0A848KFF5"/>
<sequence>MNATVIAILATSLLIGAAIGILLRRNLLRGPDLEFANELALALRTGRIPRDAAPDSWVALIRSARGDSNRARLTLGGMALATVVGDLAWITIREIGPSVADAALAIPLVAFGAGALQHHLRVRRADALLASLHTNPPGDLRRNVRIAIRTRTLPAGSDPLVWVPLLQKAHADAIRRARVDTRLLAVWSGVLVVQLAVLVIDHELRLSWWIFTPAALVAVGLEALCARRAAKNSDALLVEARG</sequence>
<evidence type="ECO:0000313" key="3">
    <source>
        <dbReference type="Proteomes" id="UP000535543"/>
    </source>
</evidence>
<feature type="transmembrane region" description="Helical" evidence="1">
    <location>
        <begin position="206"/>
        <end position="226"/>
    </location>
</feature>
<dbReference type="RefSeq" id="WP_169585641.1">
    <property type="nucleotide sequence ID" value="NZ_VCQU01000002.1"/>
</dbReference>
<evidence type="ECO:0000256" key="1">
    <source>
        <dbReference type="SAM" id="Phobius"/>
    </source>
</evidence>
<reference evidence="2 3" key="1">
    <citation type="submission" date="2019-05" db="EMBL/GenBank/DDBJ databases">
        <authorList>
            <person name="Lee S.D."/>
        </authorList>
    </citation>
    <scope>NUCLEOTIDE SEQUENCE [LARGE SCALE GENOMIC DNA]</scope>
    <source>
        <strain evidence="2 3">YC2-7</strain>
    </source>
</reference>
<keyword evidence="1" id="KW-0812">Transmembrane</keyword>
<feature type="transmembrane region" description="Helical" evidence="1">
    <location>
        <begin position="6"/>
        <end position="23"/>
    </location>
</feature>
<evidence type="ECO:0000313" key="2">
    <source>
        <dbReference type="EMBL" id="NMN94930.1"/>
    </source>
</evidence>
<protein>
    <submittedName>
        <fullName evidence="2">Uncharacterized protein</fullName>
    </submittedName>
</protein>
<name>A0A848KFF5_9NOCA</name>
<keyword evidence="1" id="KW-0472">Membrane</keyword>
<comment type="caution">
    <text evidence="2">The sequence shown here is derived from an EMBL/GenBank/DDBJ whole genome shotgun (WGS) entry which is preliminary data.</text>
</comment>
<proteinExistence type="predicted"/>
<feature type="transmembrane region" description="Helical" evidence="1">
    <location>
        <begin position="73"/>
        <end position="92"/>
    </location>
</feature>
<reference evidence="2 3" key="2">
    <citation type="submission" date="2020-06" db="EMBL/GenBank/DDBJ databases">
        <title>Antribacter stalactiti gen. nov., sp. nov., a new member of the family Nacardiaceae isolated from a cave.</title>
        <authorList>
            <person name="Kim I.S."/>
        </authorList>
    </citation>
    <scope>NUCLEOTIDE SEQUENCE [LARGE SCALE GENOMIC DNA]</scope>
    <source>
        <strain evidence="2 3">YC2-7</strain>
    </source>
</reference>
<gene>
    <name evidence="2" type="ORF">FGL95_07765</name>
</gene>
<dbReference type="EMBL" id="VCQU01000002">
    <property type="protein sequence ID" value="NMN94930.1"/>
    <property type="molecule type" value="Genomic_DNA"/>
</dbReference>
<dbReference type="Proteomes" id="UP000535543">
    <property type="component" value="Unassembled WGS sequence"/>
</dbReference>
<keyword evidence="3" id="KW-1185">Reference proteome</keyword>
<feature type="transmembrane region" description="Helical" evidence="1">
    <location>
        <begin position="183"/>
        <end position="200"/>
    </location>
</feature>